<dbReference type="GeneID" id="6071821"/>
<dbReference type="HOGENOM" id="CLU_1768415_0_0_1"/>
<evidence type="ECO:0000313" key="1">
    <source>
        <dbReference type="EMBL" id="EDR13569.1"/>
    </source>
</evidence>
<sequence>MEQQIRDALSLPEPVISASSLVNVIKQPTAETVAWLAELYESLATENPSRVEALAESLVLLRDSPDIPTIAKNETHIKNPVLNLFLYEVLSAAVSGPRSDLVAIAPTNESFLVGSVISTTATKHGLCTSAARIGAIARGIHFPGSEY</sequence>
<dbReference type="KEGG" id="lbc:LACBIDRAFT_322594"/>
<dbReference type="OrthoDB" id="3010872at2759"/>
<keyword evidence="2" id="KW-1185">Reference proteome</keyword>
<dbReference type="InParanoid" id="B0CWV2"/>
<dbReference type="AlphaFoldDB" id="B0CWV2"/>
<dbReference type="EMBL" id="DS547093">
    <property type="protein sequence ID" value="EDR13569.1"/>
    <property type="molecule type" value="Genomic_DNA"/>
</dbReference>
<protein>
    <submittedName>
        <fullName evidence="1">Predicted protein</fullName>
    </submittedName>
</protein>
<dbReference type="RefSeq" id="XP_001876067.1">
    <property type="nucleotide sequence ID" value="XM_001876032.1"/>
</dbReference>
<gene>
    <name evidence="1" type="ORF">LACBIDRAFT_322594</name>
</gene>
<proteinExistence type="predicted"/>
<name>B0CWV2_LACBS</name>
<organism evidence="2">
    <name type="scientific">Laccaria bicolor (strain S238N-H82 / ATCC MYA-4686)</name>
    <name type="common">Bicoloured deceiver</name>
    <name type="synonym">Laccaria laccata var. bicolor</name>
    <dbReference type="NCBI Taxonomy" id="486041"/>
    <lineage>
        <taxon>Eukaryota</taxon>
        <taxon>Fungi</taxon>
        <taxon>Dikarya</taxon>
        <taxon>Basidiomycota</taxon>
        <taxon>Agaricomycotina</taxon>
        <taxon>Agaricomycetes</taxon>
        <taxon>Agaricomycetidae</taxon>
        <taxon>Agaricales</taxon>
        <taxon>Agaricineae</taxon>
        <taxon>Hydnangiaceae</taxon>
        <taxon>Laccaria</taxon>
    </lineage>
</organism>
<accession>B0CWV2</accession>
<evidence type="ECO:0000313" key="2">
    <source>
        <dbReference type="Proteomes" id="UP000001194"/>
    </source>
</evidence>
<reference evidence="1 2" key="1">
    <citation type="journal article" date="2008" name="Nature">
        <title>The genome of Laccaria bicolor provides insights into mycorrhizal symbiosis.</title>
        <authorList>
            <person name="Martin F."/>
            <person name="Aerts A."/>
            <person name="Ahren D."/>
            <person name="Brun A."/>
            <person name="Danchin E.G.J."/>
            <person name="Duchaussoy F."/>
            <person name="Gibon J."/>
            <person name="Kohler A."/>
            <person name="Lindquist E."/>
            <person name="Pereda V."/>
            <person name="Salamov A."/>
            <person name="Shapiro H.J."/>
            <person name="Wuyts J."/>
            <person name="Blaudez D."/>
            <person name="Buee M."/>
            <person name="Brokstein P."/>
            <person name="Canbaeck B."/>
            <person name="Cohen D."/>
            <person name="Courty P.E."/>
            <person name="Coutinho P.M."/>
            <person name="Delaruelle C."/>
            <person name="Detter J.C."/>
            <person name="Deveau A."/>
            <person name="DiFazio S."/>
            <person name="Duplessis S."/>
            <person name="Fraissinet-Tachet L."/>
            <person name="Lucic E."/>
            <person name="Frey-Klett P."/>
            <person name="Fourrey C."/>
            <person name="Feussner I."/>
            <person name="Gay G."/>
            <person name="Grimwood J."/>
            <person name="Hoegger P.J."/>
            <person name="Jain P."/>
            <person name="Kilaru S."/>
            <person name="Labbe J."/>
            <person name="Lin Y.C."/>
            <person name="Legue V."/>
            <person name="Le Tacon F."/>
            <person name="Marmeisse R."/>
            <person name="Melayah D."/>
            <person name="Montanini B."/>
            <person name="Muratet M."/>
            <person name="Nehls U."/>
            <person name="Niculita-Hirzel H."/>
            <person name="Oudot-Le Secq M.P."/>
            <person name="Peter M."/>
            <person name="Quesneville H."/>
            <person name="Rajashekar B."/>
            <person name="Reich M."/>
            <person name="Rouhier N."/>
            <person name="Schmutz J."/>
            <person name="Yin T."/>
            <person name="Chalot M."/>
            <person name="Henrissat B."/>
            <person name="Kuees U."/>
            <person name="Lucas S."/>
            <person name="Van de Peer Y."/>
            <person name="Podila G.K."/>
            <person name="Polle A."/>
            <person name="Pukkila P.J."/>
            <person name="Richardson P.M."/>
            <person name="Rouze P."/>
            <person name="Sanders I.R."/>
            <person name="Stajich J.E."/>
            <person name="Tunlid A."/>
            <person name="Tuskan G."/>
            <person name="Grigoriev I.V."/>
        </authorList>
    </citation>
    <scope>NUCLEOTIDE SEQUENCE [LARGE SCALE GENOMIC DNA]</scope>
    <source>
        <strain evidence="2">S238N-H82 / ATCC MYA-4686</strain>
    </source>
</reference>
<dbReference type="Proteomes" id="UP000001194">
    <property type="component" value="Unassembled WGS sequence"/>
</dbReference>